<dbReference type="EMBL" id="NEVL01000001">
    <property type="protein sequence ID" value="OZI40254.1"/>
    <property type="molecule type" value="Genomic_DNA"/>
</dbReference>
<feature type="transmembrane region" description="Helical" evidence="9">
    <location>
        <begin position="54"/>
        <end position="71"/>
    </location>
</feature>
<comment type="caution">
    <text evidence="10">The sequence shown here is derived from an EMBL/GenBank/DDBJ whole genome shotgun (WGS) entry which is preliminary data.</text>
</comment>
<proteinExistence type="inferred from homology"/>
<evidence type="ECO:0000256" key="8">
    <source>
        <dbReference type="ARBA" id="ARBA00034708"/>
    </source>
</evidence>
<keyword evidence="2" id="KW-0813">Transport</keyword>
<evidence type="ECO:0000313" key="11">
    <source>
        <dbReference type="Proteomes" id="UP000217005"/>
    </source>
</evidence>
<keyword evidence="7 9" id="KW-0472">Membrane</keyword>
<evidence type="ECO:0000256" key="2">
    <source>
        <dbReference type="ARBA" id="ARBA00022448"/>
    </source>
</evidence>
<comment type="subcellular location">
    <subcellularLocation>
        <location evidence="1">Cell membrane</location>
        <topology evidence="1">Multi-pass membrane protein</topology>
    </subcellularLocation>
</comment>
<reference evidence="10 11" key="1">
    <citation type="submission" date="2017-05" db="EMBL/GenBank/DDBJ databases">
        <title>Complete and WGS of Bordetella genogroups.</title>
        <authorList>
            <person name="Spilker T."/>
            <person name="LiPuma J."/>
        </authorList>
    </citation>
    <scope>NUCLEOTIDE SEQUENCE [LARGE SCALE GENOMIC DNA]</scope>
    <source>
        <strain evidence="10 11">AU17610</strain>
    </source>
</reference>
<feature type="transmembrane region" description="Helical" evidence="9">
    <location>
        <begin position="218"/>
        <end position="249"/>
    </location>
</feature>
<keyword evidence="6" id="KW-0406">Ion transport</keyword>
<dbReference type="GO" id="GO:0005886">
    <property type="term" value="C:plasma membrane"/>
    <property type="evidence" value="ECO:0007669"/>
    <property type="project" value="UniProtKB-SubCell"/>
</dbReference>
<sequence>MIIRPRHTAFGLFFILRGSIIPNILSRLIFIVLWSCLVAWLYQAGHFVPGHLSSMPFFSLFGLALSVFMGFRNNVCYDRWWEARKQWGNLIVQARTLTRETVALADPELARRQGLRIVAMAHALVARLRDQDALDAARPWLPAQAQASLASCRNVPQALLAELTRDYIAAQRAGHYGEITCQGLLRSVRECGAIHAACERIKNTPTPFAYTLLLHRTAWLFCLLLPLGLVGALGALTPLAIAIVAYTFFGLDALGDQLEEPFGLDTNDLPLSALARQIEIDVRETLGDTDLPEPLLPQGYLLQ</sequence>
<evidence type="ECO:0000256" key="1">
    <source>
        <dbReference type="ARBA" id="ARBA00004651"/>
    </source>
</evidence>
<dbReference type="RefSeq" id="WP_094824372.1">
    <property type="nucleotide sequence ID" value="NZ_NEVL01000001.1"/>
</dbReference>
<evidence type="ECO:0000256" key="6">
    <source>
        <dbReference type="ARBA" id="ARBA00023065"/>
    </source>
</evidence>
<feature type="transmembrane region" description="Helical" evidence="9">
    <location>
        <begin position="20"/>
        <end position="42"/>
    </location>
</feature>
<evidence type="ECO:0000256" key="7">
    <source>
        <dbReference type="ARBA" id="ARBA00023136"/>
    </source>
</evidence>
<keyword evidence="5 9" id="KW-1133">Transmembrane helix</keyword>
<keyword evidence="3" id="KW-1003">Cell membrane</keyword>
<dbReference type="GO" id="GO:0005254">
    <property type="term" value="F:chloride channel activity"/>
    <property type="evidence" value="ECO:0007669"/>
    <property type="project" value="InterPro"/>
</dbReference>
<keyword evidence="4 9" id="KW-0812">Transmembrane</keyword>
<organism evidence="10 11">
    <name type="scientific">Bordetella genomosp. 1</name>
    <dbReference type="NCBI Taxonomy" id="1395607"/>
    <lineage>
        <taxon>Bacteria</taxon>
        <taxon>Pseudomonadati</taxon>
        <taxon>Pseudomonadota</taxon>
        <taxon>Betaproteobacteria</taxon>
        <taxon>Burkholderiales</taxon>
        <taxon>Alcaligenaceae</taxon>
        <taxon>Bordetella</taxon>
    </lineage>
</organism>
<gene>
    <name evidence="10" type="ORF">CEG14_00350</name>
</gene>
<name>A0A261SS95_9BORD</name>
<comment type="similarity">
    <text evidence="8">Belongs to the anion channel-forming bestrophin (TC 1.A.46) family.</text>
</comment>
<dbReference type="Pfam" id="PF25539">
    <property type="entry name" value="Bestrophin_2"/>
    <property type="match status" value="1"/>
</dbReference>
<evidence type="ECO:0000256" key="9">
    <source>
        <dbReference type="SAM" id="Phobius"/>
    </source>
</evidence>
<accession>A0A261SS95</accession>
<evidence type="ECO:0000256" key="4">
    <source>
        <dbReference type="ARBA" id="ARBA00022692"/>
    </source>
</evidence>
<evidence type="ECO:0000313" key="10">
    <source>
        <dbReference type="EMBL" id="OZI40254.1"/>
    </source>
</evidence>
<evidence type="ECO:0000256" key="3">
    <source>
        <dbReference type="ARBA" id="ARBA00022475"/>
    </source>
</evidence>
<dbReference type="PANTHER" id="PTHR33281:SF19">
    <property type="entry name" value="VOLTAGE-DEPENDENT ANION CHANNEL-FORMING PROTEIN YNEE"/>
    <property type="match status" value="1"/>
</dbReference>
<dbReference type="OrthoDB" id="445589at2"/>
<dbReference type="InterPro" id="IPR044669">
    <property type="entry name" value="YneE/VCCN1/2-like"/>
</dbReference>
<dbReference type="AlphaFoldDB" id="A0A261SS95"/>
<protein>
    <submittedName>
        <fullName evidence="10">Bestrophin</fullName>
    </submittedName>
</protein>
<dbReference type="Proteomes" id="UP000217005">
    <property type="component" value="Unassembled WGS sequence"/>
</dbReference>
<evidence type="ECO:0000256" key="5">
    <source>
        <dbReference type="ARBA" id="ARBA00022989"/>
    </source>
</evidence>
<dbReference type="PANTHER" id="PTHR33281">
    <property type="entry name" value="UPF0187 PROTEIN YNEE"/>
    <property type="match status" value="1"/>
</dbReference>